<dbReference type="InterPro" id="IPR017941">
    <property type="entry name" value="Rieske_2Fe-2S"/>
</dbReference>
<proteinExistence type="predicted"/>
<keyword evidence="3" id="KW-0408">Iron</keyword>
<evidence type="ECO:0000256" key="4">
    <source>
        <dbReference type="ARBA" id="ARBA00023014"/>
    </source>
</evidence>
<evidence type="ECO:0000259" key="5">
    <source>
        <dbReference type="PROSITE" id="PS51296"/>
    </source>
</evidence>
<dbReference type="GO" id="GO:0046872">
    <property type="term" value="F:metal ion binding"/>
    <property type="evidence" value="ECO:0007669"/>
    <property type="project" value="UniProtKB-KW"/>
</dbReference>
<name>A0A382RFA6_9ZZZZ</name>
<dbReference type="InterPro" id="IPR036922">
    <property type="entry name" value="Rieske_2Fe-2S_sf"/>
</dbReference>
<dbReference type="PROSITE" id="PS51296">
    <property type="entry name" value="RIESKE"/>
    <property type="match status" value="1"/>
</dbReference>
<feature type="domain" description="Rieske" evidence="5">
    <location>
        <begin position="27"/>
        <end position="117"/>
    </location>
</feature>
<evidence type="ECO:0000256" key="1">
    <source>
        <dbReference type="ARBA" id="ARBA00022714"/>
    </source>
</evidence>
<keyword evidence="1" id="KW-0001">2Fe-2S</keyword>
<gene>
    <name evidence="6" type="ORF">METZ01_LOCUS349160</name>
</gene>
<dbReference type="Gene3D" id="2.102.10.10">
    <property type="entry name" value="Rieske [2Fe-2S] iron-sulphur domain"/>
    <property type="match status" value="1"/>
</dbReference>
<protein>
    <recommendedName>
        <fullName evidence="5">Rieske domain-containing protein</fullName>
    </recommendedName>
</protein>
<dbReference type="SUPFAM" id="SSF50022">
    <property type="entry name" value="ISP domain"/>
    <property type="match status" value="1"/>
</dbReference>
<organism evidence="6">
    <name type="scientific">marine metagenome</name>
    <dbReference type="NCBI Taxonomy" id="408172"/>
    <lineage>
        <taxon>unclassified sequences</taxon>
        <taxon>metagenomes</taxon>
        <taxon>ecological metagenomes</taxon>
    </lineage>
</organism>
<dbReference type="GO" id="GO:0051537">
    <property type="term" value="F:2 iron, 2 sulfur cluster binding"/>
    <property type="evidence" value="ECO:0007669"/>
    <property type="project" value="UniProtKB-KW"/>
</dbReference>
<dbReference type="AlphaFoldDB" id="A0A382RFA6"/>
<evidence type="ECO:0000313" key="6">
    <source>
        <dbReference type="EMBL" id="SVC96306.1"/>
    </source>
</evidence>
<sequence length="171" mass="18953">IRLNKSIRRVVSLATEQGTQYDWQGGVGPQNQIVSFSAICAHKMSHPSVQVSFINYRPEEVQYAGHDNRFHRRSNVIYCCSEGSVYDPAEGGRVLGGPAPNPLAAILLEHDPQTDHLFAVGVAGKSMFASYFETFGHRLELEFKNQVVDQAVEDAAEVIPLESYCARQVLC</sequence>
<reference evidence="6" key="1">
    <citation type="submission" date="2018-05" db="EMBL/GenBank/DDBJ databases">
        <authorList>
            <person name="Lanie J.A."/>
            <person name="Ng W.-L."/>
            <person name="Kazmierczak K.M."/>
            <person name="Andrzejewski T.M."/>
            <person name="Davidsen T.M."/>
            <person name="Wayne K.J."/>
            <person name="Tettelin H."/>
            <person name="Glass J.I."/>
            <person name="Rusch D."/>
            <person name="Podicherti R."/>
            <person name="Tsui H.-C.T."/>
            <person name="Winkler M.E."/>
        </authorList>
    </citation>
    <scope>NUCLEOTIDE SEQUENCE</scope>
</reference>
<evidence type="ECO:0000256" key="2">
    <source>
        <dbReference type="ARBA" id="ARBA00022723"/>
    </source>
</evidence>
<keyword evidence="2" id="KW-0479">Metal-binding</keyword>
<evidence type="ECO:0000256" key="3">
    <source>
        <dbReference type="ARBA" id="ARBA00023004"/>
    </source>
</evidence>
<dbReference type="EMBL" id="UINC01121267">
    <property type="protein sequence ID" value="SVC96306.1"/>
    <property type="molecule type" value="Genomic_DNA"/>
</dbReference>
<keyword evidence="4" id="KW-0411">Iron-sulfur</keyword>
<feature type="non-terminal residue" evidence="6">
    <location>
        <position position="1"/>
    </location>
</feature>
<accession>A0A382RFA6</accession>